<sequence length="50" mass="5770">MNPTIPSSKMNPSITIFISQSFLVGSVLISHQILDSKRPHMRRERHRPPM</sequence>
<accession>A0ABD3DL18</accession>
<comment type="caution">
    <text evidence="2">The sequence shown here is derived from an EMBL/GenBank/DDBJ whole genome shotgun (WGS) entry which is preliminary data.</text>
</comment>
<evidence type="ECO:0000313" key="3">
    <source>
        <dbReference type="Proteomes" id="UP001632038"/>
    </source>
</evidence>
<keyword evidence="3" id="KW-1185">Reference proteome</keyword>
<name>A0ABD3DL18_9LAMI</name>
<dbReference type="AlphaFoldDB" id="A0ABD3DL18"/>
<reference evidence="3" key="1">
    <citation type="journal article" date="2024" name="IScience">
        <title>Strigolactones Initiate the Formation of Haustorium-like Structures in Castilleja.</title>
        <authorList>
            <person name="Buerger M."/>
            <person name="Peterson D."/>
            <person name="Chory J."/>
        </authorList>
    </citation>
    <scope>NUCLEOTIDE SEQUENCE [LARGE SCALE GENOMIC DNA]</scope>
</reference>
<gene>
    <name evidence="2" type="ORF">CASFOL_013577</name>
</gene>
<evidence type="ECO:0000256" key="1">
    <source>
        <dbReference type="SAM" id="Phobius"/>
    </source>
</evidence>
<keyword evidence="1" id="KW-0812">Transmembrane</keyword>
<organism evidence="2 3">
    <name type="scientific">Castilleja foliolosa</name>
    <dbReference type="NCBI Taxonomy" id="1961234"/>
    <lineage>
        <taxon>Eukaryota</taxon>
        <taxon>Viridiplantae</taxon>
        <taxon>Streptophyta</taxon>
        <taxon>Embryophyta</taxon>
        <taxon>Tracheophyta</taxon>
        <taxon>Spermatophyta</taxon>
        <taxon>Magnoliopsida</taxon>
        <taxon>eudicotyledons</taxon>
        <taxon>Gunneridae</taxon>
        <taxon>Pentapetalae</taxon>
        <taxon>asterids</taxon>
        <taxon>lamiids</taxon>
        <taxon>Lamiales</taxon>
        <taxon>Orobanchaceae</taxon>
        <taxon>Pedicularideae</taxon>
        <taxon>Castillejinae</taxon>
        <taxon>Castilleja</taxon>
    </lineage>
</organism>
<protein>
    <submittedName>
        <fullName evidence="2">Uncharacterized protein</fullName>
    </submittedName>
</protein>
<keyword evidence="1" id="KW-0472">Membrane</keyword>
<dbReference type="EMBL" id="JAVIJP010000016">
    <property type="protein sequence ID" value="KAL3642762.1"/>
    <property type="molecule type" value="Genomic_DNA"/>
</dbReference>
<dbReference type="Proteomes" id="UP001632038">
    <property type="component" value="Unassembled WGS sequence"/>
</dbReference>
<keyword evidence="1" id="KW-1133">Transmembrane helix</keyword>
<feature type="transmembrane region" description="Helical" evidence="1">
    <location>
        <begin position="12"/>
        <end position="34"/>
    </location>
</feature>
<evidence type="ECO:0000313" key="2">
    <source>
        <dbReference type="EMBL" id="KAL3642762.1"/>
    </source>
</evidence>
<proteinExistence type="predicted"/>